<dbReference type="PANTHER" id="PTHR45287">
    <property type="entry name" value="OS03G0691500 PROTEIN"/>
    <property type="match status" value="1"/>
</dbReference>
<dbReference type="eggNOG" id="ENOG502QQVI">
    <property type="taxonomic scope" value="Eukaryota"/>
</dbReference>
<feature type="coiled-coil region" evidence="1">
    <location>
        <begin position="624"/>
        <end position="707"/>
    </location>
</feature>
<dbReference type="AlphaFoldDB" id="A0A1S2YTS9"/>
<keyword evidence="2" id="KW-1185">Reference proteome</keyword>
<dbReference type="PaxDb" id="3827-XP_004509814.1"/>
<gene>
    <name evidence="3" type="primary">LOC101513428</name>
</gene>
<evidence type="ECO:0000256" key="1">
    <source>
        <dbReference type="SAM" id="Coils"/>
    </source>
</evidence>
<keyword evidence="1" id="KW-0175">Coiled coil</keyword>
<feature type="coiled-coil region" evidence="1">
    <location>
        <begin position="60"/>
        <end position="122"/>
    </location>
</feature>
<dbReference type="STRING" id="3827.A0A1S2YTS9"/>
<proteinExistence type="predicted"/>
<feature type="coiled-coil region" evidence="1">
    <location>
        <begin position="254"/>
        <end position="341"/>
    </location>
</feature>
<accession>A0A1S2YTS9</accession>
<organism evidence="2 3">
    <name type="scientific">Cicer arietinum</name>
    <name type="common">Chickpea</name>
    <name type="synonym">Garbanzo</name>
    <dbReference type="NCBI Taxonomy" id="3827"/>
    <lineage>
        <taxon>Eukaryota</taxon>
        <taxon>Viridiplantae</taxon>
        <taxon>Streptophyta</taxon>
        <taxon>Embryophyta</taxon>
        <taxon>Tracheophyta</taxon>
        <taxon>Spermatophyta</taxon>
        <taxon>Magnoliopsida</taxon>
        <taxon>eudicotyledons</taxon>
        <taxon>Gunneridae</taxon>
        <taxon>Pentapetalae</taxon>
        <taxon>rosids</taxon>
        <taxon>fabids</taxon>
        <taxon>Fabales</taxon>
        <taxon>Fabaceae</taxon>
        <taxon>Papilionoideae</taxon>
        <taxon>50 kb inversion clade</taxon>
        <taxon>NPAAA clade</taxon>
        <taxon>Hologalegina</taxon>
        <taxon>IRL clade</taxon>
        <taxon>Cicereae</taxon>
        <taxon>Cicer</taxon>
    </lineage>
</organism>
<evidence type="ECO:0000313" key="3">
    <source>
        <dbReference type="RefSeq" id="XP_004509814.1"/>
    </source>
</evidence>
<dbReference type="InterPro" id="IPR040262">
    <property type="entry name" value="At4g38062-like"/>
</dbReference>
<dbReference type="Proteomes" id="UP000087171">
    <property type="component" value="Chromosome Ca7"/>
</dbReference>
<dbReference type="RefSeq" id="XP_004509814.1">
    <property type="nucleotide sequence ID" value="XM_004509757.1"/>
</dbReference>
<name>A0A1S2YTS9_CICAR</name>
<dbReference type="GeneID" id="101513428"/>
<dbReference type="PANTHER" id="PTHR45287:SF2">
    <property type="entry name" value="A-TYPE INCLUSION PROTEIN, PUTATIVE-RELATED"/>
    <property type="match status" value="1"/>
</dbReference>
<evidence type="ECO:0000313" key="2">
    <source>
        <dbReference type="Proteomes" id="UP000087171"/>
    </source>
</evidence>
<feature type="coiled-coil region" evidence="1">
    <location>
        <begin position="508"/>
        <end position="556"/>
    </location>
</feature>
<sequence length="831" mass="97861">MHDVIWNHHHLLHLSSSIFFLSPSSPNTLLKKTHVTFMFHLYPRWKTSILNVTFVKQKAMNNVYEELDEAKSEIERLKAELRSKNNSFKNLKRSHDAQVNQIQEAISKVEKLEQELHQKANESIYAEQVYEDNKESNIKHLCVGNDKLREEGYGERFEKCEDQTKRLVLEKKENFKASKEQGKIDDLFHKLQEENMKVEEQLKWKKEQLIKQFDPSMEKSILLDEISLLQTKLNFHVKISHELQHQLQMCKQALAHEEIKRKSLEVEVLDLKSQFEGASSKYQKANLQLDCLNNQQDKDIEDLRHALKTQEANYKESKFLNEKLEQENHHLRKSIRELQESQIQEGRGSYSLSILRSNLRGLEHTHKECVSIIKARQTEWNFQLEQMTETIDNYRYALETKAAMIGKLKKELECSHSFNNEIVLLNEEMSVMLLVLKEEISEHKKLQHNHSTHKELLEESTKCGMEIDLKEHIKEFYGDLNKPNIELDERTCERSEMEFELKMYKSFVQSLKNDLEESIVTRKELEKSLLAQVDFSESLKLEKDSLDYKLEEKENRINYQQLHVFLLEQALKVRETKDYVEKTNEFDKESSIKGKNMAKYELMHHVTSLEKEFISTLIPFNSQLAEKQAEIIQLQEVCDKITEAEALATIEIEEKKLMIEELEDDIIDMEHKLKLQEQNWIQLKQLALEIEMEIEAKQLRIKELIDKIESKLRSSDVLLQKIKMENRSLLENDTKLSPERENLLCFVLGLSDKMSDCTNADTKLVDVLRSLVQSFEKDCLGGMNLKNENMILHSPTGLNKPENLSDLRSPFKELNNKLQKRKDLYEPRGMT</sequence>
<dbReference type="OrthoDB" id="685795at2759"/>
<reference evidence="3" key="2">
    <citation type="submission" date="2025-08" db="UniProtKB">
        <authorList>
            <consortium name="RefSeq"/>
        </authorList>
    </citation>
    <scope>IDENTIFICATION</scope>
    <source>
        <tissue evidence="3">Etiolated seedlings</tissue>
    </source>
</reference>
<protein>
    <submittedName>
        <fullName evidence="3">Uncharacterized protein At4g38062-like</fullName>
    </submittedName>
</protein>
<reference evidence="2" key="1">
    <citation type="journal article" date="2013" name="Nat. Biotechnol.">
        <title>Draft genome sequence of chickpea (Cicer arietinum) provides a resource for trait improvement.</title>
        <authorList>
            <person name="Varshney R.K."/>
            <person name="Song C."/>
            <person name="Saxena R.K."/>
            <person name="Azam S."/>
            <person name="Yu S."/>
            <person name="Sharpe A.G."/>
            <person name="Cannon S."/>
            <person name="Baek J."/>
            <person name="Rosen B.D."/>
            <person name="Tar'an B."/>
            <person name="Millan T."/>
            <person name="Zhang X."/>
            <person name="Ramsay L.D."/>
            <person name="Iwata A."/>
            <person name="Wang Y."/>
            <person name="Nelson W."/>
            <person name="Farmer A.D."/>
            <person name="Gaur P.M."/>
            <person name="Soderlund C."/>
            <person name="Penmetsa R.V."/>
            <person name="Xu C."/>
            <person name="Bharti A.K."/>
            <person name="He W."/>
            <person name="Winter P."/>
            <person name="Zhao S."/>
            <person name="Hane J.K."/>
            <person name="Carrasquilla-Garcia N."/>
            <person name="Condie J.A."/>
            <person name="Upadhyaya H.D."/>
            <person name="Luo M.C."/>
            <person name="Thudi M."/>
            <person name="Gowda C.L."/>
            <person name="Singh N.P."/>
            <person name="Lichtenzveig J."/>
            <person name="Gali K.K."/>
            <person name="Rubio J."/>
            <person name="Nadarajan N."/>
            <person name="Dolezel J."/>
            <person name="Bansal K.C."/>
            <person name="Xu X."/>
            <person name="Edwards D."/>
            <person name="Zhang G."/>
            <person name="Kahl G."/>
            <person name="Gil J."/>
            <person name="Singh K.B."/>
            <person name="Datta S.K."/>
            <person name="Jackson S.A."/>
            <person name="Wang J."/>
            <person name="Cook D.R."/>
        </authorList>
    </citation>
    <scope>NUCLEOTIDE SEQUENCE [LARGE SCALE GENOMIC DNA]</scope>
    <source>
        <strain evidence="2">cv. CDC Frontier</strain>
    </source>
</reference>
<dbReference type="KEGG" id="cam:101513428"/>